<dbReference type="SUPFAM" id="SSF53756">
    <property type="entry name" value="UDP-Glycosyltransferase/glycogen phosphorylase"/>
    <property type="match status" value="1"/>
</dbReference>
<dbReference type="HOGENOM" id="CLU_009583_2_5_11"/>
<organism evidence="6 7">
    <name type="scientific">Cellulomonas gilvus (strain ATCC 13127 / NRRL B-14078)</name>
    <name type="common">Cellvibrio gilvus</name>
    <dbReference type="NCBI Taxonomy" id="593907"/>
    <lineage>
        <taxon>Bacteria</taxon>
        <taxon>Bacillati</taxon>
        <taxon>Actinomycetota</taxon>
        <taxon>Actinomycetes</taxon>
        <taxon>Micrococcales</taxon>
        <taxon>Cellulomonadaceae</taxon>
        <taxon>Cellulomonas</taxon>
    </lineage>
</organism>
<evidence type="ECO:0000259" key="4">
    <source>
        <dbReference type="Pfam" id="PF00534"/>
    </source>
</evidence>
<feature type="domain" description="Glycosyl transferase family 1" evidence="4">
    <location>
        <begin position="184"/>
        <end position="356"/>
    </location>
</feature>
<accession>F8A2I1</accession>
<dbReference type="InterPro" id="IPR050194">
    <property type="entry name" value="Glycosyltransferase_grp1"/>
</dbReference>
<evidence type="ECO:0000313" key="6">
    <source>
        <dbReference type="EMBL" id="AEI12974.1"/>
    </source>
</evidence>
<dbReference type="PANTHER" id="PTHR45947:SF3">
    <property type="entry name" value="SULFOQUINOVOSYL TRANSFERASE SQD2"/>
    <property type="match status" value="1"/>
</dbReference>
<evidence type="ECO:0000259" key="5">
    <source>
        <dbReference type="Pfam" id="PF13439"/>
    </source>
</evidence>
<evidence type="ECO:0000256" key="3">
    <source>
        <dbReference type="ARBA" id="ARBA00022679"/>
    </source>
</evidence>
<dbReference type="eggNOG" id="COG0438">
    <property type="taxonomic scope" value="Bacteria"/>
</dbReference>
<dbReference type="Gene3D" id="3.40.50.2000">
    <property type="entry name" value="Glycogen Phosphorylase B"/>
    <property type="match status" value="2"/>
</dbReference>
<keyword evidence="2" id="KW-0328">Glycosyltransferase</keyword>
<evidence type="ECO:0000256" key="1">
    <source>
        <dbReference type="ARBA" id="ARBA00021292"/>
    </source>
</evidence>
<feature type="domain" description="Glycosyltransferase subfamily 4-like N-terminal" evidence="5">
    <location>
        <begin position="16"/>
        <end position="170"/>
    </location>
</feature>
<dbReference type="GO" id="GO:0016758">
    <property type="term" value="F:hexosyltransferase activity"/>
    <property type="evidence" value="ECO:0007669"/>
    <property type="project" value="TreeGrafter"/>
</dbReference>
<dbReference type="OrthoDB" id="9806887at2"/>
<proteinExistence type="predicted"/>
<dbReference type="PANTHER" id="PTHR45947">
    <property type="entry name" value="SULFOQUINOVOSYL TRANSFERASE SQD2"/>
    <property type="match status" value="1"/>
</dbReference>
<dbReference type="AlphaFoldDB" id="F8A2I1"/>
<evidence type="ECO:0000313" key="7">
    <source>
        <dbReference type="Proteomes" id="UP000000485"/>
    </source>
</evidence>
<dbReference type="Pfam" id="PF00534">
    <property type="entry name" value="Glycos_transf_1"/>
    <property type="match status" value="1"/>
</dbReference>
<name>F8A2I1_CELGA</name>
<dbReference type="InterPro" id="IPR001296">
    <property type="entry name" value="Glyco_trans_1"/>
</dbReference>
<sequence>MPRTLVVTNDFPTRKGGIEAFVAALCERFDPDEVVVYTASMPGDREYDATLPYPVVRDRRSMLVPTPRVQGSVVAAFREHGCDRVLFGASAPLGLLAKPLKAAGAQRAVAITHSHEVWWSKVPGVRQVLREIGERVDTLTYISGFTRDAVARALTPAGRAKQQRLTPGVDSTRFYPGVGGAQVRERLGIRADAPVAVSSGRMVERKGQDKVIEAWPAVRAAVPGAHLLIVGDGPYRPTLEKLVAARGLGDAVTFTGAVPWADVPPYVDAGDVFVMPSRTRLRGLEPEGLPLVFLEAASCALPVIVGRSGGAPDAVEDGVTGVVVDPTSVTEIRDRLVQLLTDHELAARMGAAGRERALAGWQWDTIAATCRGYLGYPQS</sequence>
<dbReference type="Proteomes" id="UP000000485">
    <property type="component" value="Chromosome"/>
</dbReference>
<dbReference type="InterPro" id="IPR028098">
    <property type="entry name" value="Glyco_trans_4-like_N"/>
</dbReference>
<dbReference type="KEGG" id="cga:Celgi_2475"/>
<dbReference type="STRING" id="593907.Celgi_2475"/>
<dbReference type="Pfam" id="PF13439">
    <property type="entry name" value="Glyco_transf_4"/>
    <property type="match status" value="1"/>
</dbReference>
<gene>
    <name evidence="6" type="ordered locus">Celgi_2475</name>
</gene>
<reference evidence="7" key="1">
    <citation type="submission" date="2011-04" db="EMBL/GenBank/DDBJ databases">
        <title>Complete sequence of Cellvibrio gilvus ATCC 13127.</title>
        <authorList>
            <person name="Lucas S."/>
            <person name="Han J."/>
            <person name="Lapidus A."/>
            <person name="Cheng J.-F."/>
            <person name="Goodwin L."/>
            <person name="Pitluck S."/>
            <person name="Peters L."/>
            <person name="Munk A."/>
            <person name="Detter J.C."/>
            <person name="Han C."/>
            <person name="Tapia R."/>
            <person name="Land M."/>
            <person name="Hauser L."/>
            <person name="Kyrpides N."/>
            <person name="Ivanova N."/>
            <person name="Ovchinnikova G."/>
            <person name="Pagani I."/>
            <person name="Mead D."/>
            <person name="Brumm P."/>
            <person name="Woyke T."/>
        </authorList>
    </citation>
    <scope>NUCLEOTIDE SEQUENCE [LARGE SCALE GENOMIC DNA]</scope>
    <source>
        <strain evidence="7">ATCC 13127 / NRRL B-14078</strain>
    </source>
</reference>
<dbReference type="CDD" id="cd03801">
    <property type="entry name" value="GT4_PimA-like"/>
    <property type="match status" value="1"/>
</dbReference>
<keyword evidence="3 6" id="KW-0808">Transferase</keyword>
<keyword evidence="7" id="KW-1185">Reference proteome</keyword>
<evidence type="ECO:0000256" key="2">
    <source>
        <dbReference type="ARBA" id="ARBA00022676"/>
    </source>
</evidence>
<dbReference type="GO" id="GO:1901137">
    <property type="term" value="P:carbohydrate derivative biosynthetic process"/>
    <property type="evidence" value="ECO:0007669"/>
    <property type="project" value="UniProtKB-ARBA"/>
</dbReference>
<dbReference type="EMBL" id="CP002665">
    <property type="protein sequence ID" value="AEI12974.1"/>
    <property type="molecule type" value="Genomic_DNA"/>
</dbReference>
<dbReference type="RefSeq" id="WP_013884492.1">
    <property type="nucleotide sequence ID" value="NC_015671.1"/>
</dbReference>
<protein>
    <recommendedName>
        <fullName evidence="1">D-inositol 3-phosphate glycosyltransferase</fullName>
    </recommendedName>
</protein>